<dbReference type="Proteomes" id="UP000298787">
    <property type="component" value="Unassembled WGS sequence"/>
</dbReference>
<comment type="similarity">
    <text evidence="1">Belongs to the AHA1 family.</text>
</comment>
<keyword evidence="5" id="KW-1185">Reference proteome</keyword>
<dbReference type="SMART" id="SM01000">
    <property type="entry name" value="Aha1_N"/>
    <property type="match status" value="1"/>
</dbReference>
<keyword evidence="4" id="KW-0346">Stress response</keyword>
<evidence type="ECO:0000256" key="2">
    <source>
        <dbReference type="SAM" id="MobiDB-lite"/>
    </source>
</evidence>
<dbReference type="GO" id="GO:0005829">
    <property type="term" value="C:cytosol"/>
    <property type="evidence" value="ECO:0007669"/>
    <property type="project" value="TreeGrafter"/>
</dbReference>
<dbReference type="STRING" id="240159.A0A4U5TUT4"/>
<dbReference type="PANTHER" id="PTHR13009:SF33">
    <property type="entry name" value="AHA1, ACTIVATOR OF HEAT SHOCK PROTEIN ATPASE HOMOLOG 1A"/>
    <property type="match status" value="1"/>
</dbReference>
<dbReference type="InterPro" id="IPR036338">
    <property type="entry name" value="Aha1"/>
</dbReference>
<dbReference type="SUPFAM" id="SSF103111">
    <property type="entry name" value="Activator of Hsp90 ATPase, Aha1"/>
    <property type="match status" value="1"/>
</dbReference>
<evidence type="ECO:0000313" key="4">
    <source>
        <dbReference type="EMBL" id="TKS65110.1"/>
    </source>
</evidence>
<accession>A0A4U5TUT4</accession>
<dbReference type="EMBL" id="ML142789">
    <property type="protein sequence ID" value="TKS65110.1"/>
    <property type="molecule type" value="Genomic_DNA"/>
</dbReference>
<name>A0A4U5TUT4_COLLU</name>
<dbReference type="PANTHER" id="PTHR13009">
    <property type="entry name" value="HEAT SHOCK PROTEIN 90 HSP90 CO-CHAPERONE AHA-1"/>
    <property type="match status" value="1"/>
</dbReference>
<feature type="domain" description="Activator of Hsp90 ATPase AHSA1-like N-terminal" evidence="3">
    <location>
        <begin position="16"/>
        <end position="150"/>
    </location>
</feature>
<evidence type="ECO:0000313" key="5">
    <source>
        <dbReference type="Proteomes" id="UP000298787"/>
    </source>
</evidence>
<dbReference type="InterPro" id="IPR013538">
    <property type="entry name" value="ASHA1/2-like_C"/>
</dbReference>
<evidence type="ECO:0000259" key="3">
    <source>
        <dbReference type="SMART" id="SM01000"/>
    </source>
</evidence>
<protein>
    <submittedName>
        <fullName evidence="4">Activator of 90 kDa heat shock protein ATPase-like protein 1</fullName>
    </submittedName>
</protein>
<proteinExistence type="inferred from homology"/>
<evidence type="ECO:0000256" key="1">
    <source>
        <dbReference type="ARBA" id="ARBA00006817"/>
    </source>
</evidence>
<feature type="compositionally biased region" description="Basic and acidic residues" evidence="2">
    <location>
        <begin position="157"/>
        <end position="166"/>
    </location>
</feature>
<gene>
    <name evidence="4" type="ORF">D9C73_027641</name>
</gene>
<organism evidence="4 5">
    <name type="scientific">Collichthys lucidus</name>
    <name type="common">Big head croaker</name>
    <name type="synonym">Sciaena lucida</name>
    <dbReference type="NCBI Taxonomy" id="240159"/>
    <lineage>
        <taxon>Eukaryota</taxon>
        <taxon>Metazoa</taxon>
        <taxon>Chordata</taxon>
        <taxon>Craniata</taxon>
        <taxon>Vertebrata</taxon>
        <taxon>Euteleostomi</taxon>
        <taxon>Actinopterygii</taxon>
        <taxon>Neopterygii</taxon>
        <taxon>Teleostei</taxon>
        <taxon>Neoteleostei</taxon>
        <taxon>Acanthomorphata</taxon>
        <taxon>Eupercaria</taxon>
        <taxon>Sciaenidae</taxon>
        <taxon>Collichthys</taxon>
    </lineage>
</organism>
<dbReference type="Gene3D" id="3.15.10.20">
    <property type="entry name" value="Activator of Hsp90 ATPase Aha1, N-terminal domain"/>
    <property type="match status" value="1"/>
</dbReference>
<dbReference type="AlphaFoldDB" id="A0A4U5TUT4"/>
<dbReference type="SUPFAM" id="SSF55961">
    <property type="entry name" value="Bet v1-like"/>
    <property type="match status" value="1"/>
</dbReference>
<feature type="region of interest" description="Disordered" evidence="2">
    <location>
        <begin position="152"/>
        <end position="175"/>
    </location>
</feature>
<sequence length="347" mass="39640">MLRLFYFSGCDLIRTERDVSGWSSERLRQLLLAVRVEGPEGICQLTDISKLDGEASINNRKGKLIFFYEWQLRASWLGTSSGGLKYRGTIEVLNLSDENDMDDLDISVSLCKDQPDTPLLNLMKKTGVNEVRRVLGEYIRQLRSEFSLGMILPTADGPKRPQETKKNQNQTSKTQVDEHLQMFKPLILDQEVTSDLCMLQQISPAPRCSSSPASCSTGVRISTSTFDLKETFQTSVDELYRTFVNQEVFTRSAAVVDARRGGRFQLLDGNVSGEFTQLVPDRRIEMRWRFRTWPSEHYATISLDLEDQGDETELRMECRGVPAGEEDSTREGFNRFYFQAIKQTFGY</sequence>
<dbReference type="InterPro" id="IPR015310">
    <property type="entry name" value="AHSA1-like_N"/>
</dbReference>
<dbReference type="GO" id="GO:0001671">
    <property type="term" value="F:ATPase activator activity"/>
    <property type="evidence" value="ECO:0007669"/>
    <property type="project" value="InterPro"/>
</dbReference>
<dbReference type="Pfam" id="PF08327">
    <property type="entry name" value="AHSA1"/>
    <property type="match status" value="1"/>
</dbReference>
<dbReference type="CDD" id="cd08892">
    <property type="entry name" value="SRPBCC_Aha1"/>
    <property type="match status" value="1"/>
</dbReference>
<dbReference type="Pfam" id="PF09229">
    <property type="entry name" value="Aha1_N"/>
    <property type="match status" value="1"/>
</dbReference>
<dbReference type="GO" id="GO:0006457">
    <property type="term" value="P:protein folding"/>
    <property type="evidence" value="ECO:0007669"/>
    <property type="project" value="TreeGrafter"/>
</dbReference>
<dbReference type="GO" id="GO:0051087">
    <property type="term" value="F:protein-folding chaperone binding"/>
    <property type="evidence" value="ECO:0007669"/>
    <property type="project" value="InterPro"/>
</dbReference>
<reference evidence="4 5" key="1">
    <citation type="submission" date="2019-01" db="EMBL/GenBank/DDBJ databases">
        <title>Genome Assembly of Collichthys lucidus.</title>
        <authorList>
            <person name="Cai M."/>
            <person name="Xiao S."/>
        </authorList>
    </citation>
    <scope>NUCLEOTIDE SEQUENCE [LARGE SCALE GENOMIC DNA]</scope>
    <source>
        <strain evidence="4">JT15FE1705JMU</strain>
        <tissue evidence="4">Muscle</tissue>
    </source>
</reference>
<dbReference type="Gene3D" id="3.30.530.20">
    <property type="match status" value="1"/>
</dbReference>
<dbReference type="InterPro" id="IPR023393">
    <property type="entry name" value="START-like_dom_sf"/>
</dbReference>